<sequence>MKRRMTSLLIIILLIVLGVLGYEYLEKAEAGNGIWGSDELYRTLDEIKADSDLVVRAHIPLYYDIREYGGEERTTKQAFYEVAIDEVFLDHTGHGFDEDSEIVVNQVIGLKDSDADKYSSKRGMKPMKTGDYLLFLKKVTHPADGNVYYISNSSHHLYKWRGNKTFKNIASDKLGEIKYSELTSGQ</sequence>
<dbReference type="Proteomes" id="UP000251002">
    <property type="component" value="Unassembled WGS sequence"/>
</dbReference>
<proteinExistence type="predicted"/>
<keyword evidence="2" id="KW-1185">Reference proteome</keyword>
<dbReference type="AlphaFoldDB" id="A0A365KXC3"/>
<protein>
    <submittedName>
        <fullName evidence="1">Uncharacterized protein</fullName>
    </submittedName>
</protein>
<dbReference type="EMBL" id="QLZR01000003">
    <property type="protein sequence ID" value="RAZ77828.1"/>
    <property type="molecule type" value="Genomic_DNA"/>
</dbReference>
<evidence type="ECO:0000313" key="1">
    <source>
        <dbReference type="EMBL" id="RAZ77828.1"/>
    </source>
</evidence>
<evidence type="ECO:0000313" key="2">
    <source>
        <dbReference type="Proteomes" id="UP000251002"/>
    </source>
</evidence>
<name>A0A365KXC3_9BACL</name>
<comment type="caution">
    <text evidence="1">The sequence shown here is derived from an EMBL/GenBank/DDBJ whole genome shotgun (WGS) entry which is preliminary data.</text>
</comment>
<organism evidence="1 2">
    <name type="scientific">Planococcus halotolerans</name>
    <dbReference type="NCBI Taxonomy" id="2233542"/>
    <lineage>
        <taxon>Bacteria</taxon>
        <taxon>Bacillati</taxon>
        <taxon>Bacillota</taxon>
        <taxon>Bacilli</taxon>
        <taxon>Bacillales</taxon>
        <taxon>Caryophanaceae</taxon>
        <taxon>Planococcus</taxon>
    </lineage>
</organism>
<dbReference type="RefSeq" id="WP_112223555.1">
    <property type="nucleotide sequence ID" value="NZ_CP047673.1"/>
</dbReference>
<accession>A0A365KXC3</accession>
<gene>
    <name evidence="1" type="ORF">DP120_10130</name>
</gene>
<reference evidence="1 2" key="1">
    <citation type="submission" date="2018-06" db="EMBL/GenBank/DDBJ databases">
        <title>The draft genome sequences of strains SCU63 and S1.</title>
        <authorList>
            <person name="Gan L."/>
        </authorList>
    </citation>
    <scope>NUCLEOTIDE SEQUENCE [LARGE SCALE GENOMIC DNA]</scope>
    <source>
        <strain evidence="1 2">SCU63</strain>
    </source>
</reference>